<protein>
    <recommendedName>
        <fullName evidence="2">FAD dependent oxidoreductase domain-containing protein</fullName>
    </recommendedName>
</protein>
<dbReference type="Gene3D" id="3.50.50.60">
    <property type="entry name" value="FAD/NAD(P)-binding domain"/>
    <property type="match status" value="1"/>
</dbReference>
<comment type="caution">
    <text evidence="3">The sequence shown here is derived from an EMBL/GenBank/DDBJ whole genome shotgun (WGS) entry which is preliminary data.</text>
</comment>
<dbReference type="Pfam" id="PF01266">
    <property type="entry name" value="DAO"/>
    <property type="match status" value="1"/>
</dbReference>
<dbReference type="GO" id="GO:0016491">
    <property type="term" value="F:oxidoreductase activity"/>
    <property type="evidence" value="ECO:0007669"/>
    <property type="project" value="UniProtKB-KW"/>
</dbReference>
<feature type="non-terminal residue" evidence="3">
    <location>
        <position position="1"/>
    </location>
</feature>
<sequence>KKNVALEQSLGIDVRYITVKEAKEIVPPLNTEGLLAATFCPTDGHANPFNTNFAYAEAAQRLGVKIYNFTEVREIKTENNRIVSVSTNRREILTPIVINAAGGYSGEIGKMAGASINP</sequence>
<organism evidence="3">
    <name type="scientific">marine sediment metagenome</name>
    <dbReference type="NCBI Taxonomy" id="412755"/>
    <lineage>
        <taxon>unclassified sequences</taxon>
        <taxon>metagenomes</taxon>
        <taxon>ecological metagenomes</taxon>
    </lineage>
</organism>
<keyword evidence="1" id="KW-0560">Oxidoreductase</keyword>
<name>X1GRP7_9ZZZZ</name>
<feature type="domain" description="FAD dependent oxidoreductase" evidence="2">
    <location>
        <begin position="6"/>
        <end position="116"/>
    </location>
</feature>
<evidence type="ECO:0000256" key="1">
    <source>
        <dbReference type="ARBA" id="ARBA00023002"/>
    </source>
</evidence>
<proteinExistence type="predicted"/>
<gene>
    <name evidence="3" type="ORF">S03H2_23332</name>
</gene>
<accession>X1GRP7</accession>
<dbReference type="SUPFAM" id="SSF51905">
    <property type="entry name" value="FAD/NAD(P)-binding domain"/>
    <property type="match status" value="1"/>
</dbReference>
<dbReference type="GO" id="GO:0005737">
    <property type="term" value="C:cytoplasm"/>
    <property type="evidence" value="ECO:0007669"/>
    <property type="project" value="TreeGrafter"/>
</dbReference>
<dbReference type="InterPro" id="IPR006076">
    <property type="entry name" value="FAD-dep_OxRdtase"/>
</dbReference>
<dbReference type="AlphaFoldDB" id="X1GRP7"/>
<evidence type="ECO:0000313" key="3">
    <source>
        <dbReference type="EMBL" id="GAH44299.1"/>
    </source>
</evidence>
<dbReference type="InterPro" id="IPR036188">
    <property type="entry name" value="FAD/NAD-bd_sf"/>
</dbReference>
<dbReference type="PANTHER" id="PTHR13847">
    <property type="entry name" value="SARCOSINE DEHYDROGENASE-RELATED"/>
    <property type="match status" value="1"/>
</dbReference>
<dbReference type="EMBL" id="BARU01012730">
    <property type="protein sequence ID" value="GAH44299.1"/>
    <property type="molecule type" value="Genomic_DNA"/>
</dbReference>
<reference evidence="3" key="1">
    <citation type="journal article" date="2014" name="Front. Microbiol.">
        <title>High frequency of phylogenetically diverse reductive dehalogenase-homologous genes in deep subseafloor sedimentary metagenomes.</title>
        <authorList>
            <person name="Kawai M."/>
            <person name="Futagami T."/>
            <person name="Toyoda A."/>
            <person name="Takaki Y."/>
            <person name="Nishi S."/>
            <person name="Hori S."/>
            <person name="Arai W."/>
            <person name="Tsubouchi T."/>
            <person name="Morono Y."/>
            <person name="Uchiyama I."/>
            <person name="Ito T."/>
            <person name="Fujiyama A."/>
            <person name="Inagaki F."/>
            <person name="Takami H."/>
        </authorList>
    </citation>
    <scope>NUCLEOTIDE SEQUENCE</scope>
    <source>
        <strain evidence="3">Expedition CK06-06</strain>
    </source>
</reference>
<dbReference type="PANTHER" id="PTHR13847:SF287">
    <property type="entry name" value="FAD-DEPENDENT OXIDOREDUCTASE DOMAIN-CONTAINING PROTEIN 1"/>
    <property type="match status" value="1"/>
</dbReference>
<dbReference type="Gene3D" id="3.30.9.10">
    <property type="entry name" value="D-Amino Acid Oxidase, subunit A, domain 2"/>
    <property type="match status" value="1"/>
</dbReference>
<evidence type="ECO:0000259" key="2">
    <source>
        <dbReference type="Pfam" id="PF01266"/>
    </source>
</evidence>